<reference evidence="1 2" key="1">
    <citation type="submission" date="2018-07" db="EMBL/GenBank/DDBJ databases">
        <title>The genomes of Aspergillus section Nigri reveals drivers in fungal speciation.</title>
        <authorList>
            <consortium name="DOE Joint Genome Institute"/>
            <person name="Vesth T.C."/>
            <person name="Nybo J."/>
            <person name="Theobald S."/>
            <person name="Brandl J."/>
            <person name="Frisvad J.C."/>
            <person name="Nielsen K.F."/>
            <person name="Lyhne E.K."/>
            <person name="Kogle M.E."/>
            <person name="Kuo A."/>
            <person name="Riley R."/>
            <person name="Clum A."/>
            <person name="Nolan M."/>
            <person name="Lipzen A."/>
            <person name="Salamov A."/>
            <person name="Henrissat B."/>
            <person name="Wiebenga A."/>
            <person name="De vries R.P."/>
            <person name="Grigoriev I.V."/>
            <person name="Mortensen U.H."/>
            <person name="Andersen M.R."/>
            <person name="Baker S.E."/>
        </authorList>
    </citation>
    <scope>NUCLEOTIDE SEQUENCE [LARGE SCALE GENOMIC DNA]</scope>
    <source>
        <strain evidence="1 2">CBS 139.54b</strain>
    </source>
</reference>
<organism evidence="1 2">
    <name type="scientific">Aspergillus welwitschiae</name>
    <dbReference type="NCBI Taxonomy" id="1341132"/>
    <lineage>
        <taxon>Eukaryota</taxon>
        <taxon>Fungi</taxon>
        <taxon>Dikarya</taxon>
        <taxon>Ascomycota</taxon>
        <taxon>Pezizomycotina</taxon>
        <taxon>Eurotiomycetes</taxon>
        <taxon>Eurotiomycetidae</taxon>
        <taxon>Eurotiales</taxon>
        <taxon>Aspergillaceae</taxon>
        <taxon>Aspergillus</taxon>
        <taxon>Aspergillus subgen. Circumdati</taxon>
    </lineage>
</organism>
<dbReference type="Proteomes" id="UP000253729">
    <property type="component" value="Unassembled WGS sequence"/>
</dbReference>
<accession>A0A3F3PTT4</accession>
<dbReference type="RefSeq" id="XP_026623393.1">
    <property type="nucleotide sequence ID" value="XM_026776461.1"/>
</dbReference>
<gene>
    <name evidence="1" type="ORF">BDQ94DRAFT_75683</name>
</gene>
<dbReference type="EMBL" id="KZ852061">
    <property type="protein sequence ID" value="RDH30371.1"/>
    <property type="molecule type" value="Genomic_DNA"/>
</dbReference>
<keyword evidence="2" id="KW-1185">Reference proteome</keyword>
<evidence type="ECO:0000313" key="1">
    <source>
        <dbReference type="EMBL" id="RDH30371.1"/>
    </source>
</evidence>
<name>A0A3F3PTT4_9EURO</name>
<dbReference type="AlphaFoldDB" id="A0A3F3PTT4"/>
<evidence type="ECO:0000313" key="2">
    <source>
        <dbReference type="Proteomes" id="UP000253729"/>
    </source>
</evidence>
<dbReference type="GeneID" id="38144817"/>
<protein>
    <submittedName>
        <fullName evidence="1">Uncharacterized protein</fullName>
    </submittedName>
</protein>
<sequence length="54" mass="5984">MGSVDPTLCSFARNTTTMPWSRPVVQGCRLFPDVRQCLQPSGRSTSKNQNWSPG</sequence>
<proteinExistence type="predicted"/>